<dbReference type="InterPro" id="IPR023214">
    <property type="entry name" value="HAD_sf"/>
</dbReference>
<accession>A0A8J7FIJ2</accession>
<keyword evidence="5" id="KW-1185">Reference proteome</keyword>
<keyword evidence="2 4" id="KW-0378">Hydrolase</keyword>
<sequence length="229" mass="25613">MSLAGILLDLDDTLYPENDYFRSGLAAVAEWLHLNYGNAPGLQDLLDDVGKHGRKGVLDRIPVPLAAVGMDRSAWRHMLLQIYRLHEPEIHLSPDFANFLEDCRRRQCRTALITDGKSCVQWRKIRALGLQSLIDVIVVTDDIEAPKPSLLPFLIASQRLQCQVDECIYIADDASKDFFAPRQLGMRTLQVSRALQYPLARPAPSVDYEAEHCVASLADAASFIFGGHE</sequence>
<name>A0A8J7FIJ2_9NEIS</name>
<dbReference type="RefSeq" id="WP_194115341.1">
    <property type="nucleotide sequence ID" value="NZ_JADFUA010000002.1"/>
</dbReference>
<evidence type="ECO:0000313" key="4">
    <source>
        <dbReference type="EMBL" id="MBE9608820.1"/>
    </source>
</evidence>
<dbReference type="PANTHER" id="PTHR46470">
    <property type="entry name" value="N-ACYLNEURAMINATE-9-PHOSPHATASE"/>
    <property type="match status" value="1"/>
</dbReference>
<dbReference type="PANTHER" id="PTHR46470:SF2">
    <property type="entry name" value="GLYCERALDEHYDE 3-PHOSPHATE PHOSPHATASE"/>
    <property type="match status" value="1"/>
</dbReference>
<dbReference type="InterPro" id="IPR041492">
    <property type="entry name" value="HAD_2"/>
</dbReference>
<dbReference type="Pfam" id="PF13419">
    <property type="entry name" value="HAD_2"/>
    <property type="match status" value="1"/>
</dbReference>
<dbReference type="SUPFAM" id="SSF56784">
    <property type="entry name" value="HAD-like"/>
    <property type="match status" value="1"/>
</dbReference>
<keyword evidence="3" id="KW-0460">Magnesium</keyword>
<dbReference type="Gene3D" id="1.10.150.520">
    <property type="match status" value="1"/>
</dbReference>
<reference evidence="4 5" key="1">
    <citation type="submission" date="2020-10" db="EMBL/GenBank/DDBJ databases">
        <title>The genome sequence of Chitinilyticum litopenaei 4Y14.</title>
        <authorList>
            <person name="Liu Y."/>
        </authorList>
    </citation>
    <scope>NUCLEOTIDE SEQUENCE [LARGE SCALE GENOMIC DNA]</scope>
    <source>
        <strain evidence="4 5">4Y14</strain>
    </source>
</reference>
<evidence type="ECO:0000256" key="1">
    <source>
        <dbReference type="ARBA" id="ARBA00022723"/>
    </source>
</evidence>
<evidence type="ECO:0000256" key="2">
    <source>
        <dbReference type="ARBA" id="ARBA00022801"/>
    </source>
</evidence>
<dbReference type="EMBL" id="JADFUA010000002">
    <property type="protein sequence ID" value="MBE9608820.1"/>
    <property type="molecule type" value="Genomic_DNA"/>
</dbReference>
<dbReference type="AlphaFoldDB" id="A0A8J7FIJ2"/>
<dbReference type="Gene3D" id="3.40.50.1000">
    <property type="entry name" value="HAD superfamily/HAD-like"/>
    <property type="match status" value="1"/>
</dbReference>
<dbReference type="GO" id="GO:0046872">
    <property type="term" value="F:metal ion binding"/>
    <property type="evidence" value="ECO:0007669"/>
    <property type="project" value="UniProtKB-KW"/>
</dbReference>
<organism evidence="4 5">
    <name type="scientific">Chitinilyticum piscinae</name>
    <dbReference type="NCBI Taxonomy" id="2866724"/>
    <lineage>
        <taxon>Bacteria</taxon>
        <taxon>Pseudomonadati</taxon>
        <taxon>Pseudomonadota</taxon>
        <taxon>Betaproteobacteria</taxon>
        <taxon>Neisseriales</taxon>
        <taxon>Chitinibacteraceae</taxon>
        <taxon>Chitinilyticum</taxon>
    </lineage>
</organism>
<comment type="caution">
    <text evidence="4">The sequence shown here is derived from an EMBL/GenBank/DDBJ whole genome shotgun (WGS) entry which is preliminary data.</text>
</comment>
<gene>
    <name evidence="4" type="ORF">INR99_05595</name>
</gene>
<dbReference type="InterPro" id="IPR036412">
    <property type="entry name" value="HAD-like_sf"/>
</dbReference>
<proteinExistence type="predicted"/>
<evidence type="ECO:0000256" key="3">
    <source>
        <dbReference type="ARBA" id="ARBA00022842"/>
    </source>
</evidence>
<dbReference type="SFLD" id="SFLDG01129">
    <property type="entry name" value="C1.5:_HAD__Beta-PGM__Phosphata"/>
    <property type="match status" value="1"/>
</dbReference>
<protein>
    <submittedName>
        <fullName evidence="4">HAD family hydrolase</fullName>
    </submittedName>
</protein>
<dbReference type="InterPro" id="IPR051400">
    <property type="entry name" value="HAD-like_hydrolase"/>
</dbReference>
<dbReference type="Proteomes" id="UP000604481">
    <property type="component" value="Unassembled WGS sequence"/>
</dbReference>
<keyword evidence="1" id="KW-0479">Metal-binding</keyword>
<dbReference type="SFLD" id="SFLDS00003">
    <property type="entry name" value="Haloacid_Dehalogenase"/>
    <property type="match status" value="1"/>
</dbReference>
<dbReference type="GO" id="GO:0016791">
    <property type="term" value="F:phosphatase activity"/>
    <property type="evidence" value="ECO:0007669"/>
    <property type="project" value="TreeGrafter"/>
</dbReference>
<evidence type="ECO:0000313" key="5">
    <source>
        <dbReference type="Proteomes" id="UP000604481"/>
    </source>
</evidence>